<organism evidence="2 3">
    <name type="scientific">Shewanella sairae</name>
    <dbReference type="NCBI Taxonomy" id="190310"/>
    <lineage>
        <taxon>Bacteria</taxon>
        <taxon>Pseudomonadati</taxon>
        <taxon>Pseudomonadota</taxon>
        <taxon>Gammaproteobacteria</taxon>
        <taxon>Alteromonadales</taxon>
        <taxon>Shewanellaceae</taxon>
        <taxon>Shewanella</taxon>
    </lineage>
</organism>
<accession>A0ABQ4P005</accession>
<name>A0ABQ4P005_9GAMM</name>
<keyword evidence="3" id="KW-1185">Reference proteome</keyword>
<keyword evidence="1" id="KW-0472">Membrane</keyword>
<dbReference type="RefSeq" id="WP_220778623.1">
    <property type="nucleotide sequence ID" value="NZ_BPEY01000003.1"/>
</dbReference>
<protein>
    <recommendedName>
        <fullName evidence="4">Chromosome partitioning protein ParA</fullName>
    </recommendedName>
</protein>
<proteinExistence type="predicted"/>
<evidence type="ECO:0008006" key="4">
    <source>
        <dbReference type="Google" id="ProtNLM"/>
    </source>
</evidence>
<evidence type="ECO:0000313" key="2">
    <source>
        <dbReference type="EMBL" id="GIU40749.1"/>
    </source>
</evidence>
<keyword evidence="1" id="KW-0812">Transmembrane</keyword>
<evidence type="ECO:0000313" key="3">
    <source>
        <dbReference type="Proteomes" id="UP000887104"/>
    </source>
</evidence>
<feature type="transmembrane region" description="Helical" evidence="1">
    <location>
        <begin position="12"/>
        <end position="31"/>
    </location>
</feature>
<gene>
    <name evidence="2" type="ORF">TUM4438_02690</name>
</gene>
<sequence length="307" mass="34785">MSTNDIKELFQLFGSLGLGAIIGAGFVYLILKSFIPSYLSSKATNLATKEDIGAITHEVELVRSGYSEMLEEVRNNHQLKLASIEREKLLKKEVYLDSAEALSRYQNTLAVMSDLNVLNQVVSNSFSDSAAKLSKINLVGSEATVKNLTNFMGEVAAAYMSLLLEREVLVSRKAHIEFLETFRQKHNSEIERCLTIMKNMNLEGITDKGAWDRLNRLFENECKSRDKVSSEIDANWAIQNEEHVEFSQRCISEFFRVNDLTPYLLLSVRSELDLDLDESEYLAIHTESTNKGKLVFDKFISSMREVA</sequence>
<evidence type="ECO:0000256" key="1">
    <source>
        <dbReference type="SAM" id="Phobius"/>
    </source>
</evidence>
<dbReference type="EMBL" id="BPEY01000003">
    <property type="protein sequence ID" value="GIU40749.1"/>
    <property type="molecule type" value="Genomic_DNA"/>
</dbReference>
<keyword evidence="1" id="KW-1133">Transmembrane helix</keyword>
<dbReference type="Proteomes" id="UP000887104">
    <property type="component" value="Unassembled WGS sequence"/>
</dbReference>
<reference evidence="2" key="1">
    <citation type="submission" date="2021-05" db="EMBL/GenBank/DDBJ databases">
        <title>Molecular characterization for Shewanella algae harboring chromosomal blaOXA-55-like strains isolated from clinical and environment sample.</title>
        <authorList>
            <person name="Ohama Y."/>
            <person name="Aoki K."/>
            <person name="Harada S."/>
            <person name="Moriya K."/>
            <person name="Ishii Y."/>
            <person name="Tateda K."/>
        </authorList>
    </citation>
    <scope>NUCLEOTIDE SEQUENCE</scope>
    <source>
        <strain evidence="2">JCM 11563</strain>
    </source>
</reference>
<comment type="caution">
    <text evidence="2">The sequence shown here is derived from an EMBL/GenBank/DDBJ whole genome shotgun (WGS) entry which is preliminary data.</text>
</comment>